<evidence type="ECO:0000256" key="1">
    <source>
        <dbReference type="ARBA" id="ARBA00009964"/>
    </source>
</evidence>
<dbReference type="Proteomes" id="UP000282195">
    <property type="component" value="Plasmid pRCCGE525a"/>
</dbReference>
<dbReference type="NCBIfam" id="NF047595">
    <property type="entry name" value="IS66_ISRel24_TnpA"/>
    <property type="match status" value="1"/>
</dbReference>
<dbReference type="RefSeq" id="WP_120709300.1">
    <property type="nucleotide sequence ID" value="NZ_CP032697.1"/>
</dbReference>
<dbReference type="OrthoDB" id="8080802at2"/>
<dbReference type="GO" id="GO:0004803">
    <property type="term" value="F:transposase activity"/>
    <property type="evidence" value="ECO:0007669"/>
    <property type="project" value="InterPro"/>
</dbReference>
<evidence type="ECO:0000313" key="3">
    <source>
        <dbReference type="Proteomes" id="UP000282195"/>
    </source>
</evidence>
<dbReference type="EMBL" id="CP032697">
    <property type="protein sequence ID" value="AYG64408.1"/>
    <property type="molecule type" value="Genomic_DNA"/>
</dbReference>
<evidence type="ECO:0008006" key="4">
    <source>
        <dbReference type="Google" id="ProtNLM"/>
    </source>
</evidence>
<dbReference type="Gene3D" id="1.10.10.10">
    <property type="entry name" value="Winged helix-like DNA-binding domain superfamily/Winged helix DNA-binding domain"/>
    <property type="match status" value="1"/>
</dbReference>
<keyword evidence="2" id="KW-0614">Plasmid</keyword>
<dbReference type="InterPro" id="IPR036388">
    <property type="entry name" value="WH-like_DNA-bd_sf"/>
</dbReference>
<gene>
    <name evidence="2" type="ORF">CCGE525_37335</name>
</gene>
<proteinExistence type="inferred from homology"/>
<comment type="similarity">
    <text evidence="1">Belongs to the transposase 8 family.</text>
</comment>
<dbReference type="GO" id="GO:0006313">
    <property type="term" value="P:DNA transposition"/>
    <property type="evidence" value="ECO:0007669"/>
    <property type="project" value="InterPro"/>
</dbReference>
<evidence type="ECO:0000313" key="2">
    <source>
        <dbReference type="EMBL" id="AYG64408.1"/>
    </source>
</evidence>
<dbReference type="AlphaFoldDB" id="A0A387G1J5"/>
<dbReference type="KEGG" id="rjg:CCGE525_37335"/>
<accession>A0A387G1J5</accession>
<name>A0A387G1J5_9HYPH</name>
<geneLocation type="plasmid" evidence="3">
    <name>prccge525a</name>
</geneLocation>
<dbReference type="InterPro" id="IPR002514">
    <property type="entry name" value="Transposase_8"/>
</dbReference>
<dbReference type="GO" id="GO:0043565">
    <property type="term" value="F:sequence-specific DNA binding"/>
    <property type="evidence" value="ECO:0007669"/>
    <property type="project" value="InterPro"/>
</dbReference>
<dbReference type="SUPFAM" id="SSF48295">
    <property type="entry name" value="TrpR-like"/>
    <property type="match status" value="1"/>
</dbReference>
<organism evidence="2 3">
    <name type="scientific">Rhizobium jaguaris</name>
    <dbReference type="NCBI Taxonomy" id="1312183"/>
    <lineage>
        <taxon>Bacteria</taxon>
        <taxon>Pseudomonadati</taxon>
        <taxon>Pseudomonadota</taxon>
        <taxon>Alphaproteobacteria</taxon>
        <taxon>Hyphomicrobiales</taxon>
        <taxon>Rhizobiaceae</taxon>
        <taxon>Rhizobium/Agrobacterium group</taxon>
        <taxon>Rhizobium</taxon>
    </lineage>
</organism>
<dbReference type="InterPro" id="IPR010921">
    <property type="entry name" value="Trp_repressor/repl_initiator"/>
</dbReference>
<dbReference type="PANTHER" id="PTHR37936:SF3">
    <property type="entry name" value="TRANSPOSASE INSC FOR INSERTION ELEMENT IS2A-RELATED"/>
    <property type="match status" value="1"/>
</dbReference>
<dbReference type="Pfam" id="PF01527">
    <property type="entry name" value="HTH_Tnp_1"/>
    <property type="match status" value="1"/>
</dbReference>
<sequence>MSIHRLEILAGSVRRRKFTQAAKEAIVSETLRGDASVTDIARRHDLDRSLVYRWRRELGVVEKVEAAIGFVPVNVAAAVPVFRDANIVGQIPGAIEIHVGHGRSVRVGTGFDTATLSRVLDVLAAR</sequence>
<keyword evidence="3" id="KW-1185">Reference proteome</keyword>
<reference evidence="2 3" key="1">
    <citation type="submission" date="2018-10" db="EMBL/GenBank/DDBJ databases">
        <title>Rhizobium etli, R. leguminosarum and a new Rhizobium genospecies from Phaseolus dumosus.</title>
        <authorList>
            <person name="Ramirez-Puebla S.T."/>
            <person name="Rogel-Hernandez M.A."/>
            <person name="Guerrero G."/>
            <person name="Ormeno-Orrillo E."/>
            <person name="Martinez-Romero J.C."/>
            <person name="Negrete-Yankelevich S."/>
            <person name="Martinez-Romero E."/>
        </authorList>
    </citation>
    <scope>NUCLEOTIDE SEQUENCE [LARGE SCALE GENOMIC DNA]</scope>
    <source>
        <strain evidence="2 3">CCGE525</strain>
        <plasmid evidence="3">prccge525a</plasmid>
    </source>
</reference>
<protein>
    <recommendedName>
        <fullName evidence="4">Transposase</fullName>
    </recommendedName>
</protein>
<dbReference type="PANTHER" id="PTHR37936">
    <property type="entry name" value="TRANSPOSASE INSC FOR INSERTION ELEMENT IS2A-RELATED"/>
    <property type="match status" value="1"/>
</dbReference>